<sequence>MRLFPDVYAAAGVTLDHAAWCRAAALLLRGRGALSGHSAALLRGADVLPRDAPVEVTVPRDKRLAPQRGLVVVRCCLTAACPDR</sequence>
<reference evidence="1" key="1">
    <citation type="submission" date="2021-01" db="EMBL/GenBank/DDBJ databases">
        <title>Whole genome shotgun sequence of Virgisporangium aliadipatigenens NBRC 105644.</title>
        <authorList>
            <person name="Komaki H."/>
            <person name="Tamura T."/>
        </authorList>
    </citation>
    <scope>NUCLEOTIDE SEQUENCE</scope>
    <source>
        <strain evidence="1">NBRC 105644</strain>
    </source>
</reference>
<keyword evidence="2" id="KW-1185">Reference proteome</keyword>
<accession>A0A8J4DTZ6</accession>
<dbReference type="EMBL" id="BOPF01000034">
    <property type="protein sequence ID" value="GIJ50274.1"/>
    <property type="molecule type" value="Genomic_DNA"/>
</dbReference>
<comment type="caution">
    <text evidence="1">The sequence shown here is derived from an EMBL/GenBank/DDBJ whole genome shotgun (WGS) entry which is preliminary data.</text>
</comment>
<name>A0A8J4DTZ6_9ACTN</name>
<dbReference type="Proteomes" id="UP000619260">
    <property type="component" value="Unassembled WGS sequence"/>
</dbReference>
<gene>
    <name evidence="1" type="ORF">Val02_71600</name>
</gene>
<evidence type="ECO:0000313" key="1">
    <source>
        <dbReference type="EMBL" id="GIJ50274.1"/>
    </source>
</evidence>
<organism evidence="1 2">
    <name type="scientific">Virgisporangium aliadipatigenens</name>
    <dbReference type="NCBI Taxonomy" id="741659"/>
    <lineage>
        <taxon>Bacteria</taxon>
        <taxon>Bacillati</taxon>
        <taxon>Actinomycetota</taxon>
        <taxon>Actinomycetes</taxon>
        <taxon>Micromonosporales</taxon>
        <taxon>Micromonosporaceae</taxon>
        <taxon>Virgisporangium</taxon>
    </lineage>
</organism>
<dbReference type="AlphaFoldDB" id="A0A8J4DTZ6"/>
<proteinExistence type="predicted"/>
<protein>
    <submittedName>
        <fullName evidence="1">Uncharacterized protein</fullName>
    </submittedName>
</protein>
<dbReference type="RefSeq" id="WP_203903709.1">
    <property type="nucleotide sequence ID" value="NZ_BOPF01000034.1"/>
</dbReference>
<evidence type="ECO:0000313" key="2">
    <source>
        <dbReference type="Proteomes" id="UP000619260"/>
    </source>
</evidence>